<name>A0A482JN62_9CAUD</name>
<accession>A0A482JN62</accession>
<proteinExistence type="predicted"/>
<evidence type="ECO:0000313" key="1">
    <source>
        <dbReference type="EMBL" id="QBP33294.1"/>
    </source>
</evidence>
<dbReference type="Proteomes" id="UP000295568">
    <property type="component" value="Segment"/>
</dbReference>
<dbReference type="GeneID" id="55012035"/>
<dbReference type="RefSeq" id="YP_009820591.1">
    <property type="nucleotide sequence ID" value="NC_048169.1"/>
</dbReference>
<evidence type="ECO:0000313" key="2">
    <source>
        <dbReference type="Proteomes" id="UP000295568"/>
    </source>
</evidence>
<dbReference type="EMBL" id="MK524501">
    <property type="protein sequence ID" value="QBP33294.1"/>
    <property type="molecule type" value="Genomic_DNA"/>
</dbReference>
<organism evidence="1 2">
    <name type="scientific">Gordonia phage BrutonGaster</name>
    <dbReference type="NCBI Taxonomy" id="2530116"/>
    <lineage>
        <taxon>Viruses</taxon>
        <taxon>Duplodnaviria</taxon>
        <taxon>Heunggongvirae</taxon>
        <taxon>Uroviricota</taxon>
        <taxon>Caudoviricetes</taxon>
        <taxon>Oneupvirus</taxon>
        <taxon>Oneupvirus brutongaster</taxon>
    </lineage>
</organism>
<reference evidence="1 2" key="1">
    <citation type="submission" date="2019-02" db="EMBL/GenBank/DDBJ databases">
        <authorList>
            <person name="Rowley M."/>
            <person name="Stucki C."/>
            <person name="Ghiringhelli B."/>
            <person name="Naegele L."/>
            <person name="Emmons C.B."/>
            <person name="Slowan-Pomeroy T."/>
            <person name="Briggs L.A."/>
            <person name="Garlena R.A."/>
            <person name="Russell D.A."/>
            <person name="Pope W.H."/>
            <person name="Molloy S.D."/>
            <person name="Jacobs-Sera D."/>
            <person name="Hatfull G.F."/>
        </authorList>
    </citation>
    <scope>NUCLEOTIDE SEQUENCE [LARGE SCALE GENOMIC DNA]</scope>
</reference>
<protein>
    <submittedName>
        <fullName evidence="1">Uncharacterized protein</fullName>
    </submittedName>
</protein>
<gene>
    <name evidence="1" type="primary">77</name>
    <name evidence="1" type="ORF">SEA_BRUTONGASTER_77</name>
</gene>
<dbReference type="KEGG" id="vg:55012035"/>
<sequence length="85" mass="9654">MDRQSANHPGEYRKELAWHVNNMQALVDFLANPEVQHAAGHYKDVMAYEGILDKVCETLDVDRYDAIVDEVQVLQRLVELAKATG</sequence>
<keyword evidence="2" id="KW-1185">Reference proteome</keyword>